<dbReference type="Pfam" id="PF12430">
    <property type="entry name" value="ABA_GPCR"/>
    <property type="match status" value="1"/>
</dbReference>
<keyword evidence="3 5" id="KW-1133">Transmembrane helix</keyword>
<name>A0ABR4ASE0_9LECA</name>
<comment type="subcellular location">
    <subcellularLocation>
        <location evidence="1">Membrane</location>
        <topology evidence="1">Multi-pass membrane protein</topology>
    </subcellularLocation>
</comment>
<evidence type="ECO:0000256" key="4">
    <source>
        <dbReference type="ARBA" id="ARBA00023136"/>
    </source>
</evidence>
<reference evidence="8 9" key="1">
    <citation type="submission" date="2024-09" db="EMBL/GenBank/DDBJ databases">
        <title>Rethinking Asexuality: The Enigmatic Case of Functional Sexual Genes in Lepraria (Stereocaulaceae).</title>
        <authorList>
            <person name="Doellman M."/>
            <person name="Sun Y."/>
            <person name="Barcenas-Pena A."/>
            <person name="Lumbsch H.T."/>
            <person name="Grewe F."/>
        </authorList>
    </citation>
    <scope>NUCLEOTIDE SEQUENCE [LARGE SCALE GENOMIC DNA]</scope>
    <source>
        <strain evidence="8 9">Mercado 3170</strain>
    </source>
</reference>
<evidence type="ECO:0000259" key="7">
    <source>
        <dbReference type="Pfam" id="PF12537"/>
    </source>
</evidence>
<comment type="caution">
    <text evidence="8">The sequence shown here is derived from an EMBL/GenBank/DDBJ whole genome shotgun (WGS) entry which is preliminary data.</text>
</comment>
<evidence type="ECO:0000313" key="9">
    <source>
        <dbReference type="Proteomes" id="UP001590950"/>
    </source>
</evidence>
<sequence>MLQAGDDCDECKPGGMPASTAIVFSSLPFVVTFLFVSTLVLQKLFPFLSGEARSLKSSAYARPFSNSGQIRPTIKHLSALTFSSTIALAAVLVELILCEISNTINPTARGLAFKVTISLLLFFLIVAIPLLEIHSTISAAGYEFTGSGKGRFRLAWILQLCAFTAWLLGFWWTGQWLLHVVGQTSKTETSQSLSEASLERIGVIGISVMSLLSGFASVSSPWQNFFSRPELVTEATLARKAAGLEATQDMLLTKRSRLRALESKMSSAPSESFFQRTIGSIRGNADTTERQSLLLEISGLETMAVSLSTSHANLQSRLQQQNRSRTATGRLLISASYAFSLFCLYRIATTTLTFVRRSLSSHQDPSKTFTTSDPVDNIIALLATHYDPHLDQAAWARQISFLLSGLILFASFSSVMQTFSLFARWLPSLLSTIQANLALVVAQVCGTYVISAALMLRGMMPGAVVGEGLGALGGKEGVTWVDGWFERWFLGGVVVTALGIWVGRKVGGGSDWDDDVYDEEAGLEGGKRI</sequence>
<keyword evidence="4 5" id="KW-0472">Membrane</keyword>
<evidence type="ECO:0000256" key="1">
    <source>
        <dbReference type="ARBA" id="ARBA00004141"/>
    </source>
</evidence>
<gene>
    <name evidence="8" type="ORF">N7G274_000532</name>
</gene>
<organism evidence="8 9">
    <name type="scientific">Stereocaulon virgatum</name>
    <dbReference type="NCBI Taxonomy" id="373712"/>
    <lineage>
        <taxon>Eukaryota</taxon>
        <taxon>Fungi</taxon>
        <taxon>Dikarya</taxon>
        <taxon>Ascomycota</taxon>
        <taxon>Pezizomycotina</taxon>
        <taxon>Lecanoromycetes</taxon>
        <taxon>OSLEUM clade</taxon>
        <taxon>Lecanoromycetidae</taxon>
        <taxon>Lecanorales</taxon>
        <taxon>Lecanorineae</taxon>
        <taxon>Stereocaulaceae</taxon>
        <taxon>Stereocaulon</taxon>
    </lineage>
</organism>
<dbReference type="EMBL" id="JBEFKJ010000001">
    <property type="protein sequence ID" value="KAL2048620.1"/>
    <property type="molecule type" value="Genomic_DNA"/>
</dbReference>
<dbReference type="InterPro" id="IPR015672">
    <property type="entry name" value="GPHR/GTG"/>
</dbReference>
<feature type="transmembrane region" description="Helical" evidence="5">
    <location>
        <begin position="154"/>
        <end position="172"/>
    </location>
</feature>
<feature type="transmembrane region" description="Helical" evidence="5">
    <location>
        <begin position="22"/>
        <end position="41"/>
    </location>
</feature>
<feature type="transmembrane region" description="Helical" evidence="5">
    <location>
        <begin position="77"/>
        <end position="97"/>
    </location>
</feature>
<feature type="transmembrane region" description="Helical" evidence="5">
    <location>
        <begin position="484"/>
        <end position="502"/>
    </location>
</feature>
<evidence type="ECO:0000256" key="2">
    <source>
        <dbReference type="ARBA" id="ARBA00022692"/>
    </source>
</evidence>
<keyword evidence="2 5" id="KW-0812">Transmembrane</keyword>
<protein>
    <submittedName>
        <fullName evidence="8">Uncharacterized protein</fullName>
    </submittedName>
</protein>
<dbReference type="InterPro" id="IPR025969">
    <property type="entry name" value="ABA_GPCR_dom"/>
</dbReference>
<feature type="domain" description="Golgi pH regulator conserved" evidence="7">
    <location>
        <begin position="192"/>
        <end position="258"/>
    </location>
</feature>
<dbReference type="Pfam" id="PF12537">
    <property type="entry name" value="GPHR_N"/>
    <property type="match status" value="1"/>
</dbReference>
<proteinExistence type="predicted"/>
<feature type="transmembrane region" description="Helical" evidence="5">
    <location>
        <begin position="117"/>
        <end position="142"/>
    </location>
</feature>
<evidence type="ECO:0000256" key="3">
    <source>
        <dbReference type="ARBA" id="ARBA00022989"/>
    </source>
</evidence>
<evidence type="ECO:0000259" key="6">
    <source>
        <dbReference type="Pfam" id="PF12430"/>
    </source>
</evidence>
<evidence type="ECO:0000256" key="5">
    <source>
        <dbReference type="SAM" id="Phobius"/>
    </source>
</evidence>
<feature type="transmembrane region" description="Helical" evidence="5">
    <location>
        <begin position="327"/>
        <end position="348"/>
    </location>
</feature>
<feature type="transmembrane region" description="Helical" evidence="5">
    <location>
        <begin position="435"/>
        <end position="456"/>
    </location>
</feature>
<evidence type="ECO:0000313" key="8">
    <source>
        <dbReference type="EMBL" id="KAL2048620.1"/>
    </source>
</evidence>
<feature type="transmembrane region" description="Helical" evidence="5">
    <location>
        <begin position="399"/>
        <end position="423"/>
    </location>
</feature>
<feature type="transmembrane region" description="Helical" evidence="5">
    <location>
        <begin position="201"/>
        <end position="218"/>
    </location>
</feature>
<feature type="domain" description="Abscisic acid G-protein coupled receptor-like" evidence="6">
    <location>
        <begin position="323"/>
        <end position="505"/>
    </location>
</feature>
<dbReference type="InterPro" id="IPR022535">
    <property type="entry name" value="Golgi_pH-regulator_cons_dom"/>
</dbReference>
<dbReference type="PANTHER" id="PTHR15948:SF0">
    <property type="entry name" value="GOLGI PH REGULATOR A-RELATED"/>
    <property type="match status" value="1"/>
</dbReference>
<dbReference type="PANTHER" id="PTHR15948">
    <property type="entry name" value="G-PROTEIN COUPLED RECEPTOR 89-RELATED"/>
    <property type="match status" value="1"/>
</dbReference>
<keyword evidence="9" id="KW-1185">Reference proteome</keyword>
<dbReference type="Proteomes" id="UP001590950">
    <property type="component" value="Unassembled WGS sequence"/>
</dbReference>
<accession>A0ABR4ASE0</accession>